<dbReference type="Gene3D" id="2.60.40.2020">
    <property type="match status" value="1"/>
</dbReference>
<protein>
    <submittedName>
        <fullName evidence="5">Putative secreted protein</fullName>
    </submittedName>
</protein>
<keyword evidence="1" id="KW-0646">Protease inhibitor</keyword>
<evidence type="ECO:0000256" key="1">
    <source>
        <dbReference type="ARBA" id="ARBA00022690"/>
    </source>
</evidence>
<dbReference type="SUPFAM" id="SSF141066">
    <property type="entry name" value="ICP-like"/>
    <property type="match status" value="1"/>
</dbReference>
<evidence type="ECO:0000259" key="4">
    <source>
        <dbReference type="Pfam" id="PF09394"/>
    </source>
</evidence>
<accession>A0A6I6MTD8</accession>
<dbReference type="PANTHER" id="PTHR36530">
    <property type="entry name" value="INHIBITOR OF CYSTEINE PEPTIDASE"/>
    <property type="match status" value="1"/>
</dbReference>
<evidence type="ECO:0000313" key="5">
    <source>
        <dbReference type="EMBL" id="QGZ94403.1"/>
    </source>
</evidence>
<dbReference type="PANTHER" id="PTHR36530:SF1">
    <property type="entry name" value="AMOEBIASIN-1"/>
    <property type="match status" value="1"/>
</dbReference>
<dbReference type="KEGG" id="tsv:DSM104635_01221"/>
<evidence type="ECO:0000256" key="3">
    <source>
        <dbReference type="SAM" id="SignalP"/>
    </source>
</evidence>
<dbReference type="RefSeq" id="WP_158765345.1">
    <property type="nucleotide sequence ID" value="NZ_CP047045.1"/>
</dbReference>
<dbReference type="Proteomes" id="UP000431269">
    <property type="component" value="Chromosome"/>
</dbReference>
<reference evidence="6" key="1">
    <citation type="submission" date="2019-12" db="EMBL/GenBank/DDBJ databases">
        <title>Complete genome of Terracaulis silvestris 0127_4.</title>
        <authorList>
            <person name="Vieira S."/>
            <person name="Riedel T."/>
            <person name="Sproer C."/>
            <person name="Pascual J."/>
            <person name="Boedeker C."/>
            <person name="Overmann J."/>
        </authorList>
    </citation>
    <scope>NUCLEOTIDE SEQUENCE [LARGE SCALE GENOMIC DNA]</scope>
    <source>
        <strain evidence="6">0127_4</strain>
    </source>
</reference>
<dbReference type="InterPro" id="IPR036331">
    <property type="entry name" value="Chagasin-like_sf"/>
</dbReference>
<dbReference type="PROSITE" id="PS51257">
    <property type="entry name" value="PROKAR_LIPOPROTEIN"/>
    <property type="match status" value="1"/>
</dbReference>
<keyword evidence="6" id="KW-1185">Reference proteome</keyword>
<dbReference type="Pfam" id="PF09394">
    <property type="entry name" value="Inhibitor_I42"/>
    <property type="match status" value="1"/>
</dbReference>
<sequence length="147" mass="15416">MRFAFFAVALLAAACAPAPSEDVASVNGPVAAPTPDDVAVRITAEQAGQTVEIGVNQRFAIELVGVPTAGYVWAPAQMPAFVQRAGEASGATTQAQSQPGFTGGNHWEVTMFVATAPGTGEIVMEQRRPWETNEAPNNTFRVTVTAR</sequence>
<feature type="domain" description="Proteinase inhibitor I42 chagasin" evidence="4">
    <location>
        <begin position="54"/>
        <end position="144"/>
    </location>
</feature>
<proteinExistence type="predicted"/>
<evidence type="ECO:0000256" key="2">
    <source>
        <dbReference type="ARBA" id="ARBA00022704"/>
    </source>
</evidence>
<keyword evidence="2" id="KW-0789">Thiol protease inhibitor</keyword>
<evidence type="ECO:0000313" key="6">
    <source>
        <dbReference type="Proteomes" id="UP000431269"/>
    </source>
</evidence>
<dbReference type="InterPro" id="IPR052781">
    <property type="entry name" value="Cys_protease_inhibitor_I42"/>
</dbReference>
<gene>
    <name evidence="5" type="ORF">DSM104635_01221</name>
</gene>
<dbReference type="EMBL" id="CP047045">
    <property type="protein sequence ID" value="QGZ94403.1"/>
    <property type="molecule type" value="Genomic_DNA"/>
</dbReference>
<dbReference type="InterPro" id="IPR018990">
    <property type="entry name" value="Prot_inh_I42_chagasin"/>
</dbReference>
<dbReference type="GO" id="GO:0004869">
    <property type="term" value="F:cysteine-type endopeptidase inhibitor activity"/>
    <property type="evidence" value="ECO:0007669"/>
    <property type="project" value="UniProtKB-KW"/>
</dbReference>
<feature type="signal peptide" evidence="3">
    <location>
        <begin position="1"/>
        <end position="20"/>
    </location>
</feature>
<keyword evidence="3" id="KW-0732">Signal</keyword>
<dbReference type="AlphaFoldDB" id="A0A6I6MTD8"/>
<organism evidence="5 6">
    <name type="scientific">Terricaulis silvestris</name>
    <dbReference type="NCBI Taxonomy" id="2686094"/>
    <lineage>
        <taxon>Bacteria</taxon>
        <taxon>Pseudomonadati</taxon>
        <taxon>Pseudomonadota</taxon>
        <taxon>Alphaproteobacteria</taxon>
        <taxon>Caulobacterales</taxon>
        <taxon>Caulobacteraceae</taxon>
        <taxon>Terricaulis</taxon>
    </lineage>
</organism>
<feature type="chain" id="PRO_5026178058" evidence="3">
    <location>
        <begin position="21"/>
        <end position="147"/>
    </location>
</feature>
<name>A0A6I6MTD8_9CAUL</name>